<name>A0A0A7LCE8_9ARCH</name>
<dbReference type="InterPro" id="IPR022998">
    <property type="entry name" value="ThiamineP_synth_TenI"/>
</dbReference>
<evidence type="ECO:0000259" key="3">
    <source>
        <dbReference type="Pfam" id="PF02581"/>
    </source>
</evidence>
<dbReference type="EC" id="2.5.1.3" evidence="4"/>
<evidence type="ECO:0000256" key="1">
    <source>
        <dbReference type="ARBA" id="ARBA00004948"/>
    </source>
</evidence>
<keyword evidence="2" id="KW-0784">Thiamine biosynthesis</keyword>
<dbReference type="AlphaFoldDB" id="A0A0A7LCE8"/>
<dbReference type="KEGG" id="mear:Mpt1_c00770"/>
<keyword evidence="5" id="KW-1185">Reference proteome</keyword>
<dbReference type="Proteomes" id="UP000030787">
    <property type="component" value="Chromosome"/>
</dbReference>
<dbReference type="OrthoDB" id="53341at2157"/>
<protein>
    <submittedName>
        <fullName evidence="4">ThiE1 protein</fullName>
        <ecNumber evidence="4">2.5.1.3</ecNumber>
    </submittedName>
</protein>
<dbReference type="InterPro" id="IPR013785">
    <property type="entry name" value="Aldolase_TIM"/>
</dbReference>
<evidence type="ECO:0000313" key="5">
    <source>
        <dbReference type="Proteomes" id="UP000030787"/>
    </source>
</evidence>
<dbReference type="CDD" id="cd00564">
    <property type="entry name" value="TMP_TenI"/>
    <property type="match status" value="1"/>
</dbReference>
<proteinExistence type="predicted"/>
<dbReference type="GeneID" id="24817752"/>
<reference evidence="4 5" key="1">
    <citation type="journal article" date="2014" name="Appl. Environ. Microbiol.">
        <title>Comparative Genome Analysis of 'Candidatus Methanoplasma termitum' Indicates a New Mode of Energy Metabolism in the Seventh Order of Methanogens.</title>
        <authorList>
            <person name="Lang K."/>
            <person name="Schuldes J."/>
            <person name="Klingl A."/>
            <person name="Poehlein A."/>
            <person name="Daniel R."/>
            <person name="Brune A."/>
        </authorList>
    </citation>
    <scope>NUCLEOTIDE SEQUENCE [LARGE SCALE GENOMIC DNA]</scope>
    <source>
        <strain evidence="5">Mpt1</strain>
    </source>
</reference>
<dbReference type="Pfam" id="PF02581">
    <property type="entry name" value="TMP-TENI"/>
    <property type="match status" value="1"/>
</dbReference>
<dbReference type="STRING" id="1577791.Mpt1_c00770"/>
<gene>
    <name evidence="4" type="primary">thiE1</name>
    <name evidence="4" type="ORF">Mpt1_c00770</name>
</gene>
<evidence type="ECO:0000313" key="4">
    <source>
        <dbReference type="EMBL" id="AIZ55982.1"/>
    </source>
</evidence>
<feature type="domain" description="Thiamine phosphate synthase/TenI" evidence="3">
    <location>
        <begin position="4"/>
        <end position="174"/>
    </location>
</feature>
<comment type="pathway">
    <text evidence="1">Cofactor biosynthesis; thiamine diphosphate biosynthesis.</text>
</comment>
<dbReference type="HOGENOM" id="CLU_018272_3_4_2"/>
<sequence length="201" mass="22404">MIIAVTDRKTSMLPFGEQFALIAKARPDIIILSERDMSASEYKDLALSCKAECDKNGVEFCIDKFFDVAKELGVKTVYVSLGTLREEKPEGFDKILTSVHNEKEAQEAERRGATLLIFQGVFDVNCKACRNAKGLAVLRYLLGSVDIPVVGAGGIMPDVFLEVLASDTAGVCMKEGFMRTRHPDEVVSKYREAEKQWQKMR</sequence>
<dbReference type="PANTHER" id="PTHR20857:SF15">
    <property type="entry name" value="THIAMINE-PHOSPHATE SYNTHASE"/>
    <property type="match status" value="1"/>
</dbReference>
<dbReference type="EMBL" id="CP010070">
    <property type="protein sequence ID" value="AIZ55982.1"/>
    <property type="molecule type" value="Genomic_DNA"/>
</dbReference>
<dbReference type="SUPFAM" id="SSF51391">
    <property type="entry name" value="Thiamin phosphate synthase"/>
    <property type="match status" value="1"/>
</dbReference>
<dbReference type="Gene3D" id="3.20.20.70">
    <property type="entry name" value="Aldolase class I"/>
    <property type="match status" value="1"/>
</dbReference>
<dbReference type="InterPro" id="IPR036206">
    <property type="entry name" value="ThiamineP_synth_sf"/>
</dbReference>
<evidence type="ECO:0000256" key="2">
    <source>
        <dbReference type="ARBA" id="ARBA00022977"/>
    </source>
</evidence>
<accession>A0A0A7LCE8</accession>
<dbReference type="GO" id="GO:0005737">
    <property type="term" value="C:cytoplasm"/>
    <property type="evidence" value="ECO:0007669"/>
    <property type="project" value="TreeGrafter"/>
</dbReference>
<dbReference type="RefSeq" id="WP_048111232.1">
    <property type="nucleotide sequence ID" value="NZ_CP010070.1"/>
</dbReference>
<keyword evidence="4" id="KW-0808">Transferase</keyword>
<dbReference type="PANTHER" id="PTHR20857">
    <property type="entry name" value="THIAMINE-PHOSPHATE PYROPHOSPHORYLASE"/>
    <property type="match status" value="1"/>
</dbReference>
<organism evidence="4 5">
    <name type="scientific">Candidatus Methanoplasma termitum</name>
    <dbReference type="NCBI Taxonomy" id="1577791"/>
    <lineage>
        <taxon>Archaea</taxon>
        <taxon>Methanobacteriati</taxon>
        <taxon>Thermoplasmatota</taxon>
        <taxon>Thermoplasmata</taxon>
        <taxon>Methanomassiliicoccales</taxon>
        <taxon>Methanomassiliicoccaceae</taxon>
        <taxon>Candidatus Methanoplasma</taxon>
    </lineage>
</organism>
<dbReference type="GO" id="GO:0004789">
    <property type="term" value="F:thiamine-phosphate diphosphorylase activity"/>
    <property type="evidence" value="ECO:0007669"/>
    <property type="project" value="UniProtKB-EC"/>
</dbReference>
<dbReference type="GO" id="GO:0009228">
    <property type="term" value="P:thiamine biosynthetic process"/>
    <property type="evidence" value="ECO:0007669"/>
    <property type="project" value="UniProtKB-KW"/>
</dbReference>